<dbReference type="VEuPathDB" id="FungiDB:H257_12133"/>
<feature type="domain" description="DEP" evidence="3">
    <location>
        <begin position="623"/>
        <end position="681"/>
    </location>
</feature>
<dbReference type="InterPro" id="IPR000719">
    <property type="entry name" value="Prot_kinase_dom"/>
</dbReference>
<comment type="caution">
    <text evidence="4">The sequence shown here is derived from an EMBL/GenBank/DDBJ whole genome shotgun (WGS) entry which is preliminary data.</text>
</comment>
<dbReference type="Gene3D" id="3.30.200.20">
    <property type="entry name" value="Phosphorylase Kinase, domain 1"/>
    <property type="match status" value="1"/>
</dbReference>
<dbReference type="Pfam" id="PF07714">
    <property type="entry name" value="PK_Tyr_Ser-Thr"/>
    <property type="match status" value="1"/>
</dbReference>
<organism evidence="4 5">
    <name type="scientific">Aphanomyces astaci</name>
    <name type="common">Crayfish plague agent</name>
    <dbReference type="NCBI Taxonomy" id="112090"/>
    <lineage>
        <taxon>Eukaryota</taxon>
        <taxon>Sar</taxon>
        <taxon>Stramenopiles</taxon>
        <taxon>Oomycota</taxon>
        <taxon>Saprolegniomycetes</taxon>
        <taxon>Saprolegniales</taxon>
        <taxon>Verrucalvaceae</taxon>
        <taxon>Aphanomyces</taxon>
    </lineage>
</organism>
<dbReference type="InterPro" id="IPR036390">
    <property type="entry name" value="WH_DNA-bd_sf"/>
</dbReference>
<dbReference type="InterPro" id="IPR001245">
    <property type="entry name" value="Ser-Thr/Tyr_kinase_cat_dom"/>
</dbReference>
<feature type="transmembrane region" description="Helical" evidence="1">
    <location>
        <begin position="220"/>
        <end position="237"/>
    </location>
</feature>
<dbReference type="GO" id="GO:0005524">
    <property type="term" value="F:ATP binding"/>
    <property type="evidence" value="ECO:0007669"/>
    <property type="project" value="InterPro"/>
</dbReference>
<dbReference type="PANTHER" id="PTHR44329:SF289">
    <property type="entry name" value="SERINE_THREONINE-PROTEIN KINASE VIK"/>
    <property type="match status" value="1"/>
</dbReference>
<dbReference type="InterPro" id="IPR051681">
    <property type="entry name" value="Ser/Thr_Kinases-Pseudokinases"/>
</dbReference>
<dbReference type="InterPro" id="IPR011009">
    <property type="entry name" value="Kinase-like_dom_sf"/>
</dbReference>
<dbReference type="SUPFAM" id="SSF56112">
    <property type="entry name" value="Protein kinase-like (PK-like)"/>
    <property type="match status" value="1"/>
</dbReference>
<feature type="transmembrane region" description="Helical" evidence="1">
    <location>
        <begin position="186"/>
        <end position="208"/>
    </location>
</feature>
<feature type="transmembrane region" description="Helical" evidence="1">
    <location>
        <begin position="249"/>
        <end position="270"/>
    </location>
</feature>
<dbReference type="Gene3D" id="1.10.510.10">
    <property type="entry name" value="Transferase(Phosphotransferase) domain 1"/>
    <property type="match status" value="1"/>
</dbReference>
<dbReference type="GO" id="GO:0035556">
    <property type="term" value="P:intracellular signal transduction"/>
    <property type="evidence" value="ECO:0007669"/>
    <property type="project" value="InterPro"/>
</dbReference>
<dbReference type="PROSITE" id="PS00108">
    <property type="entry name" value="PROTEIN_KINASE_ST"/>
    <property type="match status" value="1"/>
</dbReference>
<dbReference type="Gene3D" id="1.10.10.10">
    <property type="entry name" value="Winged helix-like DNA-binding domain superfamily/Winged helix DNA-binding domain"/>
    <property type="match status" value="1"/>
</dbReference>
<dbReference type="PROSITE" id="PS50186">
    <property type="entry name" value="DEP"/>
    <property type="match status" value="1"/>
</dbReference>
<name>A0A3R6ZP06_APHAT</name>
<evidence type="ECO:0000313" key="5">
    <source>
        <dbReference type="Proteomes" id="UP000283543"/>
    </source>
</evidence>
<dbReference type="VEuPathDB" id="FungiDB:H257_10248"/>
<dbReference type="InterPro" id="IPR000591">
    <property type="entry name" value="DEP_dom"/>
</dbReference>
<evidence type="ECO:0008006" key="6">
    <source>
        <dbReference type="Google" id="ProtNLM"/>
    </source>
</evidence>
<feature type="transmembrane region" description="Helical" evidence="1">
    <location>
        <begin position="96"/>
        <end position="119"/>
    </location>
</feature>
<proteinExistence type="predicted"/>
<dbReference type="InterPro" id="IPR036388">
    <property type="entry name" value="WH-like_DNA-bd_sf"/>
</dbReference>
<evidence type="ECO:0000256" key="1">
    <source>
        <dbReference type="SAM" id="Phobius"/>
    </source>
</evidence>
<keyword evidence="1" id="KW-0812">Transmembrane</keyword>
<evidence type="ECO:0000259" key="2">
    <source>
        <dbReference type="PROSITE" id="PS50011"/>
    </source>
</evidence>
<reference evidence="4 5" key="1">
    <citation type="submission" date="2018-08" db="EMBL/GenBank/DDBJ databases">
        <title>Aphanomyces genome sequencing and annotation.</title>
        <authorList>
            <person name="Minardi D."/>
            <person name="Oidtmann B."/>
            <person name="Van Der Giezen M."/>
            <person name="Studholme D.J."/>
        </authorList>
    </citation>
    <scope>NUCLEOTIDE SEQUENCE [LARGE SCALE GENOMIC DNA]</scope>
    <source>
        <strain evidence="4 5">Si</strain>
    </source>
</reference>
<accession>A0A3R6ZP06</accession>
<dbReference type="SUPFAM" id="SSF46785">
    <property type="entry name" value="Winged helix' DNA-binding domain"/>
    <property type="match status" value="1"/>
</dbReference>
<dbReference type="SMART" id="SM00220">
    <property type="entry name" value="S_TKc"/>
    <property type="match status" value="1"/>
</dbReference>
<dbReference type="AlphaFoldDB" id="A0A3R6ZP06"/>
<dbReference type="EMBL" id="QUTB01005006">
    <property type="protein sequence ID" value="RHY58277.1"/>
    <property type="molecule type" value="Genomic_DNA"/>
</dbReference>
<feature type="transmembrane region" description="Helical" evidence="1">
    <location>
        <begin position="160"/>
        <end position="180"/>
    </location>
</feature>
<protein>
    <recommendedName>
        <fullName evidence="6">TKL protein kinase</fullName>
    </recommendedName>
</protein>
<dbReference type="PANTHER" id="PTHR44329">
    <property type="entry name" value="SERINE/THREONINE-PROTEIN KINASE TNNI3K-RELATED"/>
    <property type="match status" value="1"/>
</dbReference>
<keyword evidence="1" id="KW-0472">Membrane</keyword>
<feature type="transmembrane region" description="Helical" evidence="1">
    <location>
        <begin position="50"/>
        <end position="70"/>
    </location>
</feature>
<gene>
    <name evidence="4" type="ORF">DYB34_001265</name>
</gene>
<evidence type="ECO:0000259" key="3">
    <source>
        <dbReference type="PROSITE" id="PS50186"/>
    </source>
</evidence>
<feature type="domain" description="Protein kinase" evidence="2">
    <location>
        <begin position="323"/>
        <end position="593"/>
    </location>
</feature>
<dbReference type="InterPro" id="IPR008271">
    <property type="entry name" value="Ser/Thr_kinase_AS"/>
</dbReference>
<sequence length="843" mass="95360">MNTTTSTTTINGTVTNVTVLPVAKPTLSPQQQFAIQQNIFLYEQYQILQIVYSLTYAFMFFLTMALIIYLRRSRTSAFKGDVIAANKVILPSFEPLFWVIACSTGIYTTYFFVATILGYTKPITNRWFGELLVQGRQFILYLIVAFLLQRSVSRPALVRSVLIALVMAVVPVIVVHLLDVTSQDQLLQFVVVATYRTILMGGFAYLFFRPMPRASVRTQQELCLFSLIYYVIVYVYTFCFYEKDYQNGMMLVFCAVVWATFGPFFVWRLLKADTQHWRGLSDRACDFQQLFRENQGMQEIVSAQGLHVMLEMHRKDVVDFSHLDIQRQMASGASANVYRGVLHSTKQVAVKVYSPSEISESTILEFSQEAALCTALKHPNIVLFHGMCICPPSICLIYELCRGSLEDALRKSRADHMEPLWPKLCYMLDAARAVAYLHSFSPPFIHRDIKPANFLLDASNVVKLTDFGESRSMAFTIEDIANDNRAMTVRGTVDYMAPEIIDGKQGQALYTETADIYSLAITLWDILHPGREKFPNSNQNHHTIFRMVLNGQRPPIDPETPQTLQDLLENCWNSDPIFRPSAKMVVTVLEELLEDLCGQVSHHLSGFITCLGTQKGTKNTKTPPVFTGEELARCFFEHKYAFEKEEAIRFGNALMDAGSLHHAKHNKPFETSATTTYYFDSQQLDLNQPMQEKVSTLWVAADESSTSSHAATSTAGDGSGLCECRKLWQGHIKPRMPVRTKNPFRRRKEDCLLTVNLLNDHSGDGDAFVLSAHTKRQSIVRFNGTEGNAWIEPLAPFVTPDAPAKFQRVTQRQHIQNQMHAAEARLKDTQDKAAATIGRNSIA</sequence>
<dbReference type="PROSITE" id="PS50011">
    <property type="entry name" value="PROTEIN_KINASE_DOM"/>
    <property type="match status" value="1"/>
</dbReference>
<evidence type="ECO:0000313" key="4">
    <source>
        <dbReference type="EMBL" id="RHY58277.1"/>
    </source>
</evidence>
<keyword evidence="1" id="KW-1133">Transmembrane helix</keyword>
<dbReference type="GO" id="GO:0004674">
    <property type="term" value="F:protein serine/threonine kinase activity"/>
    <property type="evidence" value="ECO:0007669"/>
    <property type="project" value="TreeGrafter"/>
</dbReference>
<dbReference type="Proteomes" id="UP000283543">
    <property type="component" value="Unassembled WGS sequence"/>
</dbReference>